<keyword evidence="2" id="KW-0159">Chromosome partition</keyword>
<dbReference type="STRING" id="46835.A0A504YQQ9"/>
<comment type="caution">
    <text evidence="4">The sequence shown here is derived from an EMBL/GenBank/DDBJ whole genome shotgun (WGS) entry which is preliminary data.</text>
</comment>
<evidence type="ECO:0000256" key="2">
    <source>
        <dbReference type="ARBA" id="ARBA00022829"/>
    </source>
</evidence>
<dbReference type="InterPro" id="IPR002744">
    <property type="entry name" value="MIP18-like"/>
</dbReference>
<gene>
    <name evidence="4" type="ORF">FGIG_03511</name>
</gene>
<dbReference type="PANTHER" id="PTHR12377:SF0">
    <property type="entry name" value="CYTOSOLIC IRON-SULFUR ASSEMBLY COMPONENT 2B"/>
    <property type="match status" value="1"/>
</dbReference>
<dbReference type="Gene3D" id="3.30.300.130">
    <property type="entry name" value="Fe-S cluster assembly (FSCA)"/>
    <property type="match status" value="1"/>
</dbReference>
<dbReference type="EMBL" id="SUNJ01006492">
    <property type="protein sequence ID" value="TPP62739.1"/>
    <property type="molecule type" value="Genomic_DNA"/>
</dbReference>
<accession>A0A504YQQ9</accession>
<evidence type="ECO:0000259" key="3">
    <source>
        <dbReference type="Pfam" id="PF01883"/>
    </source>
</evidence>
<dbReference type="OrthoDB" id="2746at2759"/>
<dbReference type="SUPFAM" id="SSF117916">
    <property type="entry name" value="Fe-S cluster assembly (FSCA) domain-like"/>
    <property type="match status" value="1"/>
</dbReference>
<dbReference type="AlphaFoldDB" id="A0A504YQQ9"/>
<dbReference type="Gene3D" id="6.10.250.1280">
    <property type="match status" value="1"/>
</dbReference>
<dbReference type="FunFam" id="3.30.300.130:FF:000005">
    <property type="entry name" value="Mitotic spindle-associated mmxd complex subunit"/>
    <property type="match status" value="1"/>
</dbReference>
<dbReference type="PANTHER" id="PTHR12377">
    <property type="entry name" value="CYTOSOLIC IRON-SULFUR ASSEMBLY COMPONENT 2B-RELATED"/>
    <property type="match status" value="1"/>
</dbReference>
<dbReference type="Pfam" id="PF01883">
    <property type="entry name" value="FeS_assembly_P"/>
    <property type="match status" value="1"/>
</dbReference>
<keyword evidence="5" id="KW-1185">Reference proteome</keyword>
<reference evidence="4 5" key="1">
    <citation type="submission" date="2019-04" db="EMBL/GenBank/DDBJ databases">
        <title>Annotation for the trematode Fasciola gigantica.</title>
        <authorList>
            <person name="Choi Y.-J."/>
        </authorList>
    </citation>
    <scope>NUCLEOTIDE SEQUENCE [LARGE SCALE GENOMIC DNA]</scope>
    <source>
        <strain evidence="4">Uganda_cow_1</strain>
    </source>
</reference>
<evidence type="ECO:0000256" key="1">
    <source>
        <dbReference type="ARBA" id="ARBA00010381"/>
    </source>
</evidence>
<dbReference type="InterPro" id="IPR034904">
    <property type="entry name" value="FSCA_dom_sf"/>
</dbReference>
<dbReference type="GO" id="GO:0007059">
    <property type="term" value="P:chromosome segregation"/>
    <property type="evidence" value="ECO:0007669"/>
    <property type="project" value="UniProtKB-KW"/>
</dbReference>
<protein>
    <submittedName>
        <fullName evidence="4">Mitotic spindle-associated MMXD complex subunit MIP18</fullName>
    </submittedName>
</protein>
<dbReference type="GO" id="GO:0051604">
    <property type="term" value="P:protein maturation"/>
    <property type="evidence" value="ECO:0007669"/>
    <property type="project" value="InterPro"/>
</dbReference>
<dbReference type="GO" id="GO:0097361">
    <property type="term" value="C:cytosolic [4Fe-4S] assembly targeting complex"/>
    <property type="evidence" value="ECO:0007669"/>
    <property type="project" value="UniProtKB-ARBA"/>
</dbReference>
<organism evidence="4 5">
    <name type="scientific">Fasciola gigantica</name>
    <name type="common">Giant liver fluke</name>
    <dbReference type="NCBI Taxonomy" id="46835"/>
    <lineage>
        <taxon>Eukaryota</taxon>
        <taxon>Metazoa</taxon>
        <taxon>Spiralia</taxon>
        <taxon>Lophotrochozoa</taxon>
        <taxon>Platyhelminthes</taxon>
        <taxon>Trematoda</taxon>
        <taxon>Digenea</taxon>
        <taxon>Plagiorchiida</taxon>
        <taxon>Echinostomata</taxon>
        <taxon>Echinostomatoidea</taxon>
        <taxon>Fasciolidae</taxon>
        <taxon>Fasciola</taxon>
    </lineage>
</organism>
<evidence type="ECO:0000313" key="4">
    <source>
        <dbReference type="EMBL" id="TPP62739.1"/>
    </source>
</evidence>
<evidence type="ECO:0000313" key="5">
    <source>
        <dbReference type="Proteomes" id="UP000316759"/>
    </source>
</evidence>
<dbReference type="Proteomes" id="UP000316759">
    <property type="component" value="Unassembled WGS sequence"/>
</dbReference>
<feature type="domain" description="MIP18 family-like" evidence="3">
    <location>
        <begin position="37"/>
        <end position="111"/>
    </location>
</feature>
<dbReference type="InterPro" id="IPR039796">
    <property type="entry name" value="MIP18"/>
</dbReference>
<name>A0A504YQQ9_FASGI</name>
<sequence length="169" mass="19009">MLENVNPILFPVRPRVSRISLLNVDDWDGSRQPIDSAEVFEHIRDIRDPEHPHSLEVLGVVSEDGVHVEDREGRVAVQYSPTIPGCSMATLIGLAIKVKLLRSLPRRFKIRVYISPGSHDTEDEINKQLADKERIAAALENPALLKLVNQCLAPSDPEISSDRENEFEE</sequence>
<comment type="similarity">
    <text evidence="1">Belongs to the MIP18 family.</text>
</comment>
<proteinExistence type="inferred from homology"/>